<gene>
    <name evidence="1" type="ORF">FRX31_008527</name>
</gene>
<dbReference type="SUPFAM" id="SSF52047">
    <property type="entry name" value="RNI-like"/>
    <property type="match status" value="1"/>
</dbReference>
<accession>A0A7J6WWR9</accession>
<name>A0A7J6WWR9_THATH</name>
<keyword evidence="2" id="KW-1185">Reference proteome</keyword>
<dbReference type="InterPro" id="IPR032675">
    <property type="entry name" value="LRR_dom_sf"/>
</dbReference>
<dbReference type="Proteomes" id="UP000554482">
    <property type="component" value="Unassembled WGS sequence"/>
</dbReference>
<dbReference type="AlphaFoldDB" id="A0A7J6WWR9"/>
<evidence type="ECO:0000313" key="1">
    <source>
        <dbReference type="EMBL" id="KAF5201886.1"/>
    </source>
</evidence>
<feature type="non-terminal residue" evidence="1">
    <location>
        <position position="117"/>
    </location>
</feature>
<dbReference type="Gene3D" id="3.80.10.10">
    <property type="entry name" value="Ribonuclease Inhibitor"/>
    <property type="match status" value="1"/>
</dbReference>
<protein>
    <submittedName>
        <fullName evidence="1">Disease resistance protein</fullName>
    </submittedName>
</protein>
<organism evidence="1 2">
    <name type="scientific">Thalictrum thalictroides</name>
    <name type="common">Rue-anemone</name>
    <name type="synonym">Anemone thalictroides</name>
    <dbReference type="NCBI Taxonomy" id="46969"/>
    <lineage>
        <taxon>Eukaryota</taxon>
        <taxon>Viridiplantae</taxon>
        <taxon>Streptophyta</taxon>
        <taxon>Embryophyta</taxon>
        <taxon>Tracheophyta</taxon>
        <taxon>Spermatophyta</taxon>
        <taxon>Magnoliopsida</taxon>
        <taxon>Ranunculales</taxon>
        <taxon>Ranunculaceae</taxon>
        <taxon>Thalictroideae</taxon>
        <taxon>Thalictrum</taxon>
    </lineage>
</organism>
<proteinExistence type="predicted"/>
<dbReference type="OrthoDB" id="1917524at2759"/>
<comment type="caution">
    <text evidence="1">The sequence shown here is derived from an EMBL/GenBank/DDBJ whole genome shotgun (WGS) entry which is preliminary data.</text>
</comment>
<reference evidence="1 2" key="1">
    <citation type="submission" date="2020-06" db="EMBL/GenBank/DDBJ databases">
        <title>Transcriptomic and genomic resources for Thalictrum thalictroides and T. hernandezii: Facilitating candidate gene discovery in an emerging model plant lineage.</title>
        <authorList>
            <person name="Arias T."/>
            <person name="Riano-Pachon D.M."/>
            <person name="Di Stilio V.S."/>
        </authorList>
    </citation>
    <scope>NUCLEOTIDE SEQUENCE [LARGE SCALE GENOMIC DNA]</scope>
    <source>
        <strain evidence="2">cv. WT478/WT964</strain>
        <tissue evidence="1">Leaves</tissue>
    </source>
</reference>
<evidence type="ECO:0000313" key="2">
    <source>
        <dbReference type="Proteomes" id="UP000554482"/>
    </source>
</evidence>
<dbReference type="EMBL" id="JABWDY010008838">
    <property type="protein sequence ID" value="KAF5201886.1"/>
    <property type="molecule type" value="Genomic_DNA"/>
</dbReference>
<sequence>MPTLENLQQLLYLRLNYSYEVKQMVCSTKGFPKLQHLRVSSFSQLEELVVEKGAMPCLLTCQIIGSRYLKMVPQGFKFLTKLQELTIVGMPKSFVQKVKEGGEDWDTIKQIPSIIVT</sequence>